<dbReference type="RefSeq" id="XP_033448592.1">
    <property type="nucleotide sequence ID" value="XM_033595168.1"/>
</dbReference>
<dbReference type="PANTHER" id="PTHR38795">
    <property type="entry name" value="DUF6604 DOMAIN-CONTAINING PROTEIN"/>
    <property type="match status" value="1"/>
</dbReference>
<dbReference type="Pfam" id="PF20253">
    <property type="entry name" value="DUF6604"/>
    <property type="match status" value="1"/>
</dbReference>
<feature type="domain" description="DUF6604" evidence="1">
    <location>
        <begin position="16"/>
        <end position="81"/>
    </location>
</feature>
<reference evidence="2" key="1">
    <citation type="journal article" date="2020" name="Stud. Mycol.">
        <title>101 Dothideomycetes genomes: a test case for predicting lifestyles and emergence of pathogens.</title>
        <authorList>
            <person name="Haridas S."/>
            <person name="Albert R."/>
            <person name="Binder M."/>
            <person name="Bloem J."/>
            <person name="Labutti K."/>
            <person name="Salamov A."/>
            <person name="Andreopoulos B."/>
            <person name="Baker S."/>
            <person name="Barry K."/>
            <person name="Bills G."/>
            <person name="Bluhm B."/>
            <person name="Cannon C."/>
            <person name="Castanera R."/>
            <person name="Culley D."/>
            <person name="Daum C."/>
            <person name="Ezra D."/>
            <person name="Gonzalez J."/>
            <person name="Henrissat B."/>
            <person name="Kuo A."/>
            <person name="Liang C."/>
            <person name="Lipzen A."/>
            <person name="Lutzoni F."/>
            <person name="Magnuson J."/>
            <person name="Mondo S."/>
            <person name="Nolan M."/>
            <person name="Ohm R."/>
            <person name="Pangilinan J."/>
            <person name="Park H.-J."/>
            <person name="Ramirez L."/>
            <person name="Alfaro M."/>
            <person name="Sun H."/>
            <person name="Tritt A."/>
            <person name="Yoshinaga Y."/>
            <person name="Zwiers L.-H."/>
            <person name="Turgeon B."/>
            <person name="Goodwin S."/>
            <person name="Spatafora J."/>
            <person name="Crous P."/>
            <person name="Grigoriev I."/>
        </authorList>
    </citation>
    <scope>NUCLEOTIDE SEQUENCE</scope>
    <source>
        <strain evidence="2">CBS 183.55</strain>
    </source>
</reference>
<dbReference type="AlphaFoldDB" id="A0A6A5RM47"/>
<protein>
    <recommendedName>
        <fullName evidence="1">DUF6604 domain-containing protein</fullName>
    </recommendedName>
</protein>
<dbReference type="GeneID" id="54352835"/>
<keyword evidence="3" id="KW-1185">Reference proteome</keyword>
<proteinExistence type="predicted"/>
<dbReference type="InterPro" id="IPR046539">
    <property type="entry name" value="DUF6604"/>
</dbReference>
<evidence type="ECO:0000313" key="2">
    <source>
        <dbReference type="EMBL" id="KAF1928340.1"/>
    </source>
</evidence>
<evidence type="ECO:0000259" key="1">
    <source>
        <dbReference type="Pfam" id="PF20253"/>
    </source>
</evidence>
<sequence length="193" mass="21252">MSEAFDHALNATPALEPIYKAKRPNDLEGDFSALHLLLHSLPKMRTEVSHAWAGYKEGGYDLIAASITTNTAVDLSHSVVEGLKIASAKHGGASRMLQIFHASQCVASGTSEAHKQRPADDMNFAMFKVADALMWPAYLIPDAFSGMHKVNPHAETKTGFYGTYSPSSNRDRKSDNDKFMEDKILLLEILPEF</sequence>
<evidence type="ECO:0000313" key="3">
    <source>
        <dbReference type="Proteomes" id="UP000800082"/>
    </source>
</evidence>
<dbReference type="EMBL" id="ML978969">
    <property type="protein sequence ID" value="KAF1928340.1"/>
    <property type="molecule type" value="Genomic_DNA"/>
</dbReference>
<dbReference type="OrthoDB" id="5238236at2759"/>
<accession>A0A6A5RM47</accession>
<name>A0A6A5RM47_9PLEO</name>
<organism evidence="2 3">
    <name type="scientific">Didymella exigua CBS 183.55</name>
    <dbReference type="NCBI Taxonomy" id="1150837"/>
    <lineage>
        <taxon>Eukaryota</taxon>
        <taxon>Fungi</taxon>
        <taxon>Dikarya</taxon>
        <taxon>Ascomycota</taxon>
        <taxon>Pezizomycotina</taxon>
        <taxon>Dothideomycetes</taxon>
        <taxon>Pleosporomycetidae</taxon>
        <taxon>Pleosporales</taxon>
        <taxon>Pleosporineae</taxon>
        <taxon>Didymellaceae</taxon>
        <taxon>Didymella</taxon>
    </lineage>
</organism>
<dbReference type="Proteomes" id="UP000800082">
    <property type="component" value="Unassembled WGS sequence"/>
</dbReference>
<dbReference type="PANTHER" id="PTHR38795:SF1">
    <property type="entry name" value="DUF6604 DOMAIN-CONTAINING PROTEIN"/>
    <property type="match status" value="1"/>
</dbReference>
<gene>
    <name evidence="2" type="ORF">M421DRAFT_5391</name>
</gene>